<evidence type="ECO:0000313" key="4">
    <source>
        <dbReference type="Proteomes" id="UP000284605"/>
    </source>
</evidence>
<evidence type="ECO:0000259" key="2">
    <source>
        <dbReference type="SMART" id="SM00327"/>
    </source>
</evidence>
<dbReference type="SMART" id="SM00327">
    <property type="entry name" value="VWA"/>
    <property type="match status" value="1"/>
</dbReference>
<dbReference type="InterPro" id="IPR036465">
    <property type="entry name" value="vWFA_dom_sf"/>
</dbReference>
<organism evidence="3 4">
    <name type="scientific">Oleomonas cavernae</name>
    <dbReference type="NCBI Taxonomy" id="2320859"/>
    <lineage>
        <taxon>Bacteria</taxon>
        <taxon>Pseudomonadati</taxon>
        <taxon>Pseudomonadota</taxon>
        <taxon>Alphaproteobacteria</taxon>
        <taxon>Acetobacterales</taxon>
        <taxon>Acetobacteraceae</taxon>
        <taxon>Oleomonas</taxon>
    </lineage>
</organism>
<feature type="domain" description="VWFA" evidence="2">
    <location>
        <begin position="340"/>
        <end position="516"/>
    </location>
</feature>
<reference evidence="3 4" key="1">
    <citation type="submission" date="2018-09" db="EMBL/GenBank/DDBJ databases">
        <authorList>
            <person name="Zhu H."/>
        </authorList>
    </citation>
    <scope>NUCLEOTIDE SEQUENCE [LARGE SCALE GENOMIC DNA]</scope>
    <source>
        <strain evidence="3 4">K1W22B-8</strain>
    </source>
</reference>
<dbReference type="Gene3D" id="3.40.50.410">
    <property type="entry name" value="von Willebrand factor, type A domain"/>
    <property type="match status" value="1"/>
</dbReference>
<dbReference type="Proteomes" id="UP000284605">
    <property type="component" value="Unassembled WGS sequence"/>
</dbReference>
<keyword evidence="4" id="KW-1185">Reference proteome</keyword>
<evidence type="ECO:0000313" key="3">
    <source>
        <dbReference type="EMBL" id="RJF86970.1"/>
    </source>
</evidence>
<feature type="signal peptide" evidence="1">
    <location>
        <begin position="1"/>
        <end position="18"/>
    </location>
</feature>
<feature type="chain" id="PRO_5019108689" evidence="1">
    <location>
        <begin position="19"/>
        <end position="521"/>
    </location>
</feature>
<sequence length="521" mass="56026">MLILRLAALLSAAFLLNACDDSPKFEFKIVAGSENQVLEPIVKAFCDDKGIACSVTYLGSLDIGLGLRPGQEATVDAVWPASSIWIDLFDTQRRVTHLQSISQNPVVLGVRKAKAEALGWTKGPVSTADILKAVDAGDLRFLMTSATQSNSGASAYLAMLAAARGKPVLEAGDLDDPATLDQVTRLLHGVERSSGSSGWLAELYVDAFDKGATYDAMWNYEAVLKETNDRLRAKGREPLWAVYPGDGVSIADSPLGFLGRGRGKEVEDFFVELQAHLLTSPIQAQIAQTGRRIALGRAAQAKPEPDWNFDPARLVTAVQMPEPAVIHKALTLYQEALRRPSLTALCLDFSGSMQGEGESALRQAISFLFTPERAAEVLVQWSPKDRIFVIPFSGDVAAVWNGSGTAADQASLLAQATRHRVGGGTDMYACVREAYTRMRPLLATDDYLPAIVIMTDGRSEGDPDSFLASRDPGDQRIPIFGITFGDADRGQLDTLAAATGARVFDGAKDLTGAFRAARGYN</sequence>
<dbReference type="InterPro" id="IPR002035">
    <property type="entry name" value="VWF_A"/>
</dbReference>
<name>A0A418WAD3_9PROT</name>
<comment type="caution">
    <text evidence="3">The sequence shown here is derived from an EMBL/GenBank/DDBJ whole genome shotgun (WGS) entry which is preliminary data.</text>
</comment>
<dbReference type="SUPFAM" id="SSF53850">
    <property type="entry name" value="Periplasmic binding protein-like II"/>
    <property type="match status" value="1"/>
</dbReference>
<dbReference type="Pfam" id="PF13531">
    <property type="entry name" value="SBP_bac_11"/>
    <property type="match status" value="1"/>
</dbReference>
<protein>
    <submittedName>
        <fullName evidence="3">VWA domain-containing protein</fullName>
    </submittedName>
</protein>
<dbReference type="Pfam" id="PF00092">
    <property type="entry name" value="VWA"/>
    <property type="match status" value="1"/>
</dbReference>
<evidence type="ECO:0000256" key="1">
    <source>
        <dbReference type="SAM" id="SignalP"/>
    </source>
</evidence>
<dbReference type="OrthoDB" id="5621159at2"/>
<keyword evidence="1" id="KW-0732">Signal</keyword>
<dbReference type="SUPFAM" id="SSF53300">
    <property type="entry name" value="vWA-like"/>
    <property type="match status" value="1"/>
</dbReference>
<dbReference type="CDD" id="cd00198">
    <property type="entry name" value="vWFA"/>
    <property type="match status" value="1"/>
</dbReference>
<proteinExistence type="predicted"/>
<dbReference type="EMBL" id="QYUK01000011">
    <property type="protein sequence ID" value="RJF86970.1"/>
    <property type="molecule type" value="Genomic_DNA"/>
</dbReference>
<dbReference type="AlphaFoldDB" id="A0A418WAD3"/>
<gene>
    <name evidence="3" type="ORF">D3874_08030</name>
</gene>
<accession>A0A418WAD3</accession>